<feature type="compositionally biased region" description="Basic residues" evidence="2">
    <location>
        <begin position="32"/>
        <end position="43"/>
    </location>
</feature>
<dbReference type="PROSITE" id="PS50157">
    <property type="entry name" value="ZINC_FINGER_C2H2_2"/>
    <property type="match status" value="1"/>
</dbReference>
<dbReference type="AlphaFoldDB" id="A0A4S4LUI9"/>
<evidence type="ECO:0000256" key="1">
    <source>
        <dbReference type="PROSITE-ProRule" id="PRU00042"/>
    </source>
</evidence>
<feature type="region of interest" description="Disordered" evidence="2">
    <location>
        <begin position="81"/>
        <end position="135"/>
    </location>
</feature>
<keyword evidence="5" id="KW-1185">Reference proteome</keyword>
<evidence type="ECO:0000313" key="5">
    <source>
        <dbReference type="Proteomes" id="UP000308730"/>
    </source>
</evidence>
<dbReference type="Pfam" id="PF18759">
    <property type="entry name" value="Plavaka"/>
    <property type="match status" value="2"/>
</dbReference>
<protein>
    <recommendedName>
        <fullName evidence="3">C2H2-type domain-containing protein</fullName>
    </recommendedName>
</protein>
<dbReference type="InterPro" id="IPR041078">
    <property type="entry name" value="Plavaka"/>
</dbReference>
<reference evidence="4 5" key="1">
    <citation type="submission" date="2019-02" db="EMBL/GenBank/DDBJ databases">
        <title>Genome sequencing of the rare red list fungi Antrodiella citrinella (Flaviporus citrinellus).</title>
        <authorList>
            <person name="Buettner E."/>
            <person name="Kellner H."/>
        </authorList>
    </citation>
    <scope>NUCLEOTIDE SEQUENCE [LARGE SCALE GENOMIC DNA]</scope>
    <source>
        <strain evidence="4 5">DSM 108506</strain>
    </source>
</reference>
<feature type="compositionally biased region" description="Acidic residues" evidence="2">
    <location>
        <begin position="756"/>
        <end position="766"/>
    </location>
</feature>
<dbReference type="OrthoDB" id="3199698at2759"/>
<feature type="compositionally biased region" description="Basic and acidic residues" evidence="2">
    <location>
        <begin position="102"/>
        <end position="135"/>
    </location>
</feature>
<accession>A0A4S4LUI9</accession>
<sequence length="781" mass="87688">MVLPRHYKLLCPVKNCGQDFYNKSGLTKHINTRHANHNILRRSKSPEFTANAPPASGPDANNNDESDHDALFDDFADALWDATRPNSDRTDSEEDEEDEEEHHEGEEGHIQAERQQHPDIGRGGEHPKGPLHRDTHTYINGCITDEAGEHIHPSNPPPPLTSKPASDWTPYNDRIQFEMAEFLYKRTQLSQPNVDWLMDAFTAFGYATGTPPPFVNHDKMHSTIDSTTLGDAPWYSFSAQYTGSRPTDHKVPKWMNASYDVWCQNPHTIIRNMLANPDFKDEFDPVPYKEFDNDEVRQYSNLMSGDWAWRQADLIAQESPNNHGAMFTPIVLGSDKTTVSVATGQNEYYPLYISLGNVTNGVRRAHYNAVAILGFLAIPKGSSFTGTPCKFRRQLFHSSISTMLQPLRPAMSVPEVAKCPDGHFRRVIYGLGPYIADYLEQVLAACVVQGWCPLCPKHRTQLDQPGEALWDDYGVVGDLVPFTNDFPRADIHELLSGDLLHQVIKGTFKDHLVTWVGEYLHLEHGETKGNQILDEIDRRIALAPAFPALRQFHKGRDFKQWTGDDSKALMKVYIPAITGLVPEQMVKMFSSFIEFCYFARRSVLTDKSLKQLEAAIKSFHQHRKIFVDTQVRPDGFASLIRQHSVDHYPRHICEFGAPNGLCSSITESKHIKAVKEPWCRSSRFEALGQMLLTNQRLDKLAAARADFEAQGMLVGSLLYGVVQAFELAASEAIARAASMGGPADNGQLALGHIAGTEEEDGEEEAEQGVTTKRNKQVEVLI</sequence>
<dbReference type="EMBL" id="SGPM01000758">
    <property type="protein sequence ID" value="THH16139.1"/>
    <property type="molecule type" value="Genomic_DNA"/>
</dbReference>
<evidence type="ECO:0000259" key="3">
    <source>
        <dbReference type="PROSITE" id="PS50157"/>
    </source>
</evidence>
<feature type="compositionally biased region" description="Acidic residues" evidence="2">
    <location>
        <begin position="91"/>
        <end position="101"/>
    </location>
</feature>
<dbReference type="PROSITE" id="PS00028">
    <property type="entry name" value="ZINC_FINGER_C2H2_1"/>
    <property type="match status" value="1"/>
</dbReference>
<gene>
    <name evidence="4" type="ORF">EUX98_g9351</name>
</gene>
<feature type="region of interest" description="Disordered" evidence="2">
    <location>
        <begin position="146"/>
        <end position="165"/>
    </location>
</feature>
<feature type="domain" description="C2H2-type" evidence="3">
    <location>
        <begin position="9"/>
        <end position="39"/>
    </location>
</feature>
<dbReference type="Proteomes" id="UP000308730">
    <property type="component" value="Unassembled WGS sequence"/>
</dbReference>
<dbReference type="GO" id="GO:0008270">
    <property type="term" value="F:zinc ion binding"/>
    <property type="evidence" value="ECO:0007669"/>
    <property type="project" value="UniProtKB-KW"/>
</dbReference>
<feature type="region of interest" description="Disordered" evidence="2">
    <location>
        <begin position="32"/>
        <end position="69"/>
    </location>
</feature>
<proteinExistence type="predicted"/>
<comment type="caution">
    <text evidence="4">The sequence shown here is derived from an EMBL/GenBank/DDBJ whole genome shotgun (WGS) entry which is preliminary data.</text>
</comment>
<keyword evidence="1" id="KW-0863">Zinc-finger</keyword>
<name>A0A4S4LUI9_9APHY</name>
<keyword evidence="1" id="KW-0862">Zinc</keyword>
<keyword evidence="1" id="KW-0479">Metal-binding</keyword>
<dbReference type="InterPro" id="IPR013087">
    <property type="entry name" value="Znf_C2H2_type"/>
</dbReference>
<evidence type="ECO:0000313" key="4">
    <source>
        <dbReference type="EMBL" id="THH16139.1"/>
    </source>
</evidence>
<organism evidence="4 5">
    <name type="scientific">Antrodiella citrinella</name>
    <dbReference type="NCBI Taxonomy" id="2447956"/>
    <lineage>
        <taxon>Eukaryota</taxon>
        <taxon>Fungi</taxon>
        <taxon>Dikarya</taxon>
        <taxon>Basidiomycota</taxon>
        <taxon>Agaricomycotina</taxon>
        <taxon>Agaricomycetes</taxon>
        <taxon>Polyporales</taxon>
        <taxon>Steccherinaceae</taxon>
        <taxon>Antrodiella</taxon>
    </lineage>
</organism>
<evidence type="ECO:0000256" key="2">
    <source>
        <dbReference type="SAM" id="MobiDB-lite"/>
    </source>
</evidence>
<feature type="region of interest" description="Disordered" evidence="2">
    <location>
        <begin position="756"/>
        <end position="775"/>
    </location>
</feature>